<dbReference type="Proteomes" id="UP001285441">
    <property type="component" value="Unassembled WGS sequence"/>
</dbReference>
<protein>
    <submittedName>
        <fullName evidence="2">Uncharacterized protein</fullName>
    </submittedName>
</protein>
<sequence length="100" mass="10966">MRCHQPPSSSSRVLLALDIGQGWWSAQKRLLAMHHALQPSLAHRVLGAAWLIGALVSSAVGLTLARVLLAVEAHMFQAFWLLLVVKNAIFFTICEVVLIV</sequence>
<keyword evidence="1" id="KW-0812">Transmembrane</keyword>
<keyword evidence="1" id="KW-0472">Membrane</keyword>
<reference evidence="2" key="1">
    <citation type="journal article" date="2023" name="Mol. Phylogenet. Evol.">
        <title>Genome-scale phylogeny and comparative genomics of the fungal order Sordariales.</title>
        <authorList>
            <person name="Hensen N."/>
            <person name="Bonometti L."/>
            <person name="Westerberg I."/>
            <person name="Brannstrom I.O."/>
            <person name="Guillou S."/>
            <person name="Cros-Aarteil S."/>
            <person name="Calhoun S."/>
            <person name="Haridas S."/>
            <person name="Kuo A."/>
            <person name="Mondo S."/>
            <person name="Pangilinan J."/>
            <person name="Riley R."/>
            <person name="LaButti K."/>
            <person name="Andreopoulos B."/>
            <person name="Lipzen A."/>
            <person name="Chen C."/>
            <person name="Yan M."/>
            <person name="Daum C."/>
            <person name="Ng V."/>
            <person name="Clum A."/>
            <person name="Steindorff A."/>
            <person name="Ohm R.A."/>
            <person name="Martin F."/>
            <person name="Silar P."/>
            <person name="Natvig D.O."/>
            <person name="Lalanne C."/>
            <person name="Gautier V."/>
            <person name="Ament-Velasquez S.L."/>
            <person name="Kruys A."/>
            <person name="Hutchinson M.I."/>
            <person name="Powell A.J."/>
            <person name="Barry K."/>
            <person name="Miller A.N."/>
            <person name="Grigoriev I.V."/>
            <person name="Debuchy R."/>
            <person name="Gladieux P."/>
            <person name="Hiltunen Thoren M."/>
            <person name="Johannesson H."/>
        </authorList>
    </citation>
    <scope>NUCLEOTIDE SEQUENCE</scope>
    <source>
        <strain evidence="2">CBS 232.78</strain>
    </source>
</reference>
<gene>
    <name evidence="2" type="ORF">B0H63DRAFT_488867</name>
</gene>
<dbReference type="AlphaFoldDB" id="A0AAE0K266"/>
<comment type="caution">
    <text evidence="2">The sequence shown here is derived from an EMBL/GenBank/DDBJ whole genome shotgun (WGS) entry which is preliminary data.</text>
</comment>
<feature type="transmembrane region" description="Helical" evidence="1">
    <location>
        <begin position="48"/>
        <end position="71"/>
    </location>
</feature>
<evidence type="ECO:0000313" key="2">
    <source>
        <dbReference type="EMBL" id="KAK3368646.1"/>
    </source>
</evidence>
<name>A0AAE0K266_9PEZI</name>
<keyword evidence="3" id="KW-1185">Reference proteome</keyword>
<keyword evidence="1" id="KW-1133">Transmembrane helix</keyword>
<reference evidence="2" key="2">
    <citation type="submission" date="2023-06" db="EMBL/GenBank/DDBJ databases">
        <authorList>
            <consortium name="Lawrence Berkeley National Laboratory"/>
            <person name="Haridas S."/>
            <person name="Hensen N."/>
            <person name="Bonometti L."/>
            <person name="Westerberg I."/>
            <person name="Brannstrom I.O."/>
            <person name="Guillou S."/>
            <person name="Cros-Aarteil S."/>
            <person name="Calhoun S."/>
            <person name="Kuo A."/>
            <person name="Mondo S."/>
            <person name="Pangilinan J."/>
            <person name="Riley R."/>
            <person name="LaButti K."/>
            <person name="Andreopoulos B."/>
            <person name="Lipzen A."/>
            <person name="Chen C."/>
            <person name="Yanf M."/>
            <person name="Daum C."/>
            <person name="Ng V."/>
            <person name="Clum A."/>
            <person name="Steindorff A."/>
            <person name="Ohm R."/>
            <person name="Martin F."/>
            <person name="Silar P."/>
            <person name="Natvig D."/>
            <person name="Lalanne C."/>
            <person name="Gautier V."/>
            <person name="Ament-velasquez S.L."/>
            <person name="Kruys A."/>
            <person name="Hutchinson M.I."/>
            <person name="Powell A.J."/>
            <person name="Barry K."/>
            <person name="Miller A.N."/>
            <person name="Grigoriev I.V."/>
            <person name="Debuchy R."/>
            <person name="Gladieux P."/>
            <person name="Thoren M.H."/>
            <person name="Johannesson H."/>
        </authorList>
    </citation>
    <scope>NUCLEOTIDE SEQUENCE</scope>
    <source>
        <strain evidence="2">CBS 232.78</strain>
    </source>
</reference>
<dbReference type="EMBL" id="JAULSW010000010">
    <property type="protein sequence ID" value="KAK3368646.1"/>
    <property type="molecule type" value="Genomic_DNA"/>
</dbReference>
<proteinExistence type="predicted"/>
<accession>A0AAE0K266</accession>
<organism evidence="2 3">
    <name type="scientific">Podospora didyma</name>
    <dbReference type="NCBI Taxonomy" id="330526"/>
    <lineage>
        <taxon>Eukaryota</taxon>
        <taxon>Fungi</taxon>
        <taxon>Dikarya</taxon>
        <taxon>Ascomycota</taxon>
        <taxon>Pezizomycotina</taxon>
        <taxon>Sordariomycetes</taxon>
        <taxon>Sordariomycetidae</taxon>
        <taxon>Sordariales</taxon>
        <taxon>Podosporaceae</taxon>
        <taxon>Podospora</taxon>
    </lineage>
</organism>
<evidence type="ECO:0000313" key="3">
    <source>
        <dbReference type="Proteomes" id="UP001285441"/>
    </source>
</evidence>
<evidence type="ECO:0000256" key="1">
    <source>
        <dbReference type="SAM" id="Phobius"/>
    </source>
</evidence>
<feature type="transmembrane region" description="Helical" evidence="1">
    <location>
        <begin position="78"/>
        <end position="99"/>
    </location>
</feature>